<accession>A0A976FQ99</accession>
<feature type="compositionally biased region" description="Low complexity" evidence="1">
    <location>
        <begin position="36"/>
        <end position="47"/>
    </location>
</feature>
<dbReference type="KEGG" id="blac:94349060"/>
<dbReference type="RefSeq" id="XP_067820491.1">
    <property type="nucleotide sequence ID" value="XM_067963389.1"/>
</dbReference>
<dbReference type="EMBL" id="SHOA02000001">
    <property type="protein sequence ID" value="TDH70992.1"/>
    <property type="molecule type" value="Genomic_DNA"/>
</dbReference>
<dbReference type="Proteomes" id="UP000294530">
    <property type="component" value="Unassembled WGS sequence"/>
</dbReference>
<feature type="region of interest" description="Disordered" evidence="1">
    <location>
        <begin position="19"/>
        <end position="61"/>
    </location>
</feature>
<keyword evidence="3" id="KW-1185">Reference proteome</keyword>
<organism evidence="2 3">
    <name type="scientific">Bremia lactucae</name>
    <name type="common">Lettuce downy mildew</name>
    <dbReference type="NCBI Taxonomy" id="4779"/>
    <lineage>
        <taxon>Eukaryota</taxon>
        <taxon>Sar</taxon>
        <taxon>Stramenopiles</taxon>
        <taxon>Oomycota</taxon>
        <taxon>Peronosporomycetes</taxon>
        <taxon>Peronosporales</taxon>
        <taxon>Peronosporaceae</taxon>
        <taxon>Bremia</taxon>
    </lineage>
</organism>
<proteinExistence type="predicted"/>
<name>A0A976FQ99_BRELC</name>
<evidence type="ECO:0000313" key="3">
    <source>
        <dbReference type="Proteomes" id="UP000294530"/>
    </source>
</evidence>
<dbReference type="GeneID" id="94349060"/>
<reference evidence="2 3" key="1">
    <citation type="journal article" date="2021" name="Genome Biol.">
        <title>AFLAP: assembly-free linkage analysis pipeline using k-mers from genome sequencing data.</title>
        <authorList>
            <person name="Fletcher K."/>
            <person name="Zhang L."/>
            <person name="Gil J."/>
            <person name="Han R."/>
            <person name="Cavanaugh K."/>
            <person name="Michelmore R."/>
        </authorList>
    </citation>
    <scope>NUCLEOTIDE SEQUENCE [LARGE SCALE GENOMIC DNA]</scope>
    <source>
        <strain evidence="2 3">SF5</strain>
    </source>
</reference>
<sequence length="78" mass="8097">MQSSFLPLHAAHLLRHLNASGPRLPHPNSQSIALTGDDMSSGDAAGDTTTGIDEEGNSGNTRVVSSIGKVNFKVEGLL</sequence>
<gene>
    <name evidence="2" type="ORF">CCR75_005307</name>
</gene>
<evidence type="ECO:0000313" key="2">
    <source>
        <dbReference type="EMBL" id="TDH70992.1"/>
    </source>
</evidence>
<comment type="caution">
    <text evidence="2">The sequence shown here is derived from an EMBL/GenBank/DDBJ whole genome shotgun (WGS) entry which is preliminary data.</text>
</comment>
<protein>
    <submittedName>
        <fullName evidence="2">Uncharacterized protein</fullName>
    </submittedName>
</protein>
<evidence type="ECO:0000256" key="1">
    <source>
        <dbReference type="SAM" id="MobiDB-lite"/>
    </source>
</evidence>
<dbReference type="AlphaFoldDB" id="A0A976FQ99"/>